<proteinExistence type="predicted"/>
<sequence length="71" mass="8157">MSSEMGRMATIATVMVPMWLVLWVVRNTGWLKEPVYWGYVFLIVMAEVLIQMSLLALIGWLRMGLSRPSLI</sequence>
<gene>
    <name evidence="2" type="ORF">SDC9_158373</name>
</gene>
<feature type="transmembrane region" description="Helical" evidence="1">
    <location>
        <begin position="7"/>
        <end position="25"/>
    </location>
</feature>
<organism evidence="2">
    <name type="scientific">bioreactor metagenome</name>
    <dbReference type="NCBI Taxonomy" id="1076179"/>
    <lineage>
        <taxon>unclassified sequences</taxon>
        <taxon>metagenomes</taxon>
        <taxon>ecological metagenomes</taxon>
    </lineage>
</organism>
<name>A0A645FBX6_9ZZZZ</name>
<dbReference type="EMBL" id="VSSQ01057269">
    <property type="protein sequence ID" value="MPN11072.1"/>
    <property type="molecule type" value="Genomic_DNA"/>
</dbReference>
<keyword evidence="1" id="KW-0472">Membrane</keyword>
<evidence type="ECO:0000313" key="2">
    <source>
        <dbReference type="EMBL" id="MPN11072.1"/>
    </source>
</evidence>
<keyword evidence="1" id="KW-0812">Transmembrane</keyword>
<evidence type="ECO:0000256" key="1">
    <source>
        <dbReference type="SAM" id="Phobius"/>
    </source>
</evidence>
<comment type="caution">
    <text evidence="2">The sequence shown here is derived from an EMBL/GenBank/DDBJ whole genome shotgun (WGS) entry which is preliminary data.</text>
</comment>
<keyword evidence="1" id="KW-1133">Transmembrane helix</keyword>
<protein>
    <submittedName>
        <fullName evidence="2">Uncharacterized protein</fullName>
    </submittedName>
</protein>
<feature type="transmembrane region" description="Helical" evidence="1">
    <location>
        <begin position="37"/>
        <end position="61"/>
    </location>
</feature>
<accession>A0A645FBX6</accession>
<reference evidence="2" key="1">
    <citation type="submission" date="2019-08" db="EMBL/GenBank/DDBJ databases">
        <authorList>
            <person name="Kucharzyk K."/>
            <person name="Murdoch R.W."/>
            <person name="Higgins S."/>
            <person name="Loffler F."/>
        </authorList>
    </citation>
    <scope>NUCLEOTIDE SEQUENCE</scope>
</reference>
<dbReference type="AlphaFoldDB" id="A0A645FBX6"/>